<dbReference type="RefSeq" id="WP_252915706.1">
    <property type="nucleotide sequence ID" value="NZ_JAAAML010000002.1"/>
</dbReference>
<name>A0ABT1CRP1_9HYPH</name>
<comment type="caution">
    <text evidence="1">The sequence shown here is derived from an EMBL/GenBank/DDBJ whole genome shotgun (WGS) entry which is preliminary data.</text>
</comment>
<proteinExistence type="predicted"/>
<evidence type="ECO:0000313" key="2">
    <source>
        <dbReference type="Proteomes" id="UP001320715"/>
    </source>
</evidence>
<dbReference type="SUPFAM" id="SSF53335">
    <property type="entry name" value="S-adenosyl-L-methionine-dependent methyltransferases"/>
    <property type="match status" value="1"/>
</dbReference>
<keyword evidence="2" id="KW-1185">Reference proteome</keyword>
<dbReference type="EMBL" id="JAAAML010000002">
    <property type="protein sequence ID" value="MCO6408593.1"/>
    <property type="molecule type" value="Genomic_DNA"/>
</dbReference>
<dbReference type="InterPro" id="IPR010342">
    <property type="entry name" value="DUF938"/>
</dbReference>
<protein>
    <submittedName>
        <fullName evidence="1">DUF938 domain-containing protein</fullName>
    </submittedName>
</protein>
<dbReference type="PANTHER" id="PTHR20974">
    <property type="entry name" value="UPF0585 PROTEIN CG18661"/>
    <property type="match status" value="1"/>
</dbReference>
<accession>A0ABT1CRP1</accession>
<reference evidence="1 2" key="1">
    <citation type="submission" date="2020-01" db="EMBL/GenBank/DDBJ databases">
        <title>Genomes of bacteria type strains.</title>
        <authorList>
            <person name="Chen J."/>
            <person name="Zhu S."/>
            <person name="Yang J."/>
        </authorList>
    </citation>
    <scope>NUCLEOTIDE SEQUENCE [LARGE SCALE GENOMIC DNA]</scope>
    <source>
        <strain evidence="1 2">DSM 16655</strain>
    </source>
</reference>
<dbReference type="Pfam" id="PF06080">
    <property type="entry name" value="DUF938"/>
    <property type="match status" value="1"/>
</dbReference>
<evidence type="ECO:0000313" key="1">
    <source>
        <dbReference type="EMBL" id="MCO6408593.1"/>
    </source>
</evidence>
<dbReference type="Gene3D" id="3.40.50.150">
    <property type="entry name" value="Vaccinia Virus protein VP39"/>
    <property type="match status" value="1"/>
</dbReference>
<gene>
    <name evidence="1" type="ORF">GTW23_10445</name>
</gene>
<dbReference type="PANTHER" id="PTHR20974:SF0">
    <property type="entry name" value="UPF0585 PROTEIN CG18661"/>
    <property type="match status" value="1"/>
</dbReference>
<dbReference type="Proteomes" id="UP001320715">
    <property type="component" value="Unassembled WGS sequence"/>
</dbReference>
<dbReference type="InterPro" id="IPR029063">
    <property type="entry name" value="SAM-dependent_MTases_sf"/>
</dbReference>
<organism evidence="1 2">
    <name type="scientific">Hoeflea alexandrii</name>
    <dbReference type="NCBI Taxonomy" id="288436"/>
    <lineage>
        <taxon>Bacteria</taxon>
        <taxon>Pseudomonadati</taxon>
        <taxon>Pseudomonadota</taxon>
        <taxon>Alphaproteobacteria</taxon>
        <taxon>Hyphomicrobiales</taxon>
        <taxon>Rhizobiaceae</taxon>
        <taxon>Hoeflea</taxon>
    </lineage>
</organism>
<sequence>MSEDLRLSSPSALRNRGPITEVLRNILPESGTVLEIASGSGEHVTSFAASFPALTWQPSDLSVQARTSISQWIEAEAVANVLPPLDLDAASGTWPVDHADAIMAINMIHISPWQTTEGLLKGAGRCLPLGGLLFLYGPFRHEGHPFAQSNIDFDTSLRARDPAWGIRKLENVASLAGQSGLILTSVIEMPANNLSVVFRRQ</sequence>